<comment type="subcellular location">
    <subcellularLocation>
        <location evidence="1">Virion</location>
    </subcellularLocation>
</comment>
<proteinExistence type="inferred from homology"/>
<protein>
    <submittedName>
        <fullName evidence="8">Maturation protein</fullName>
    </submittedName>
</protein>
<dbReference type="Proteomes" id="UP000676984">
    <property type="component" value="Segment"/>
</dbReference>
<keyword evidence="2" id="KW-0945">Host-virus interaction</keyword>
<dbReference type="GO" id="GO:0039666">
    <property type="term" value="P:virion attachment to host cell pilus"/>
    <property type="evidence" value="ECO:0007669"/>
    <property type="project" value="UniProtKB-KW"/>
</dbReference>
<keyword evidence="5" id="KW-1175">Viral attachment to host cell pilus</keyword>
<keyword evidence="6" id="KW-1160">Virus entry into host cell</keyword>
<evidence type="ECO:0000256" key="6">
    <source>
        <dbReference type="ARBA" id="ARBA00023296"/>
    </source>
</evidence>
<dbReference type="GeneID" id="80398369"/>
<keyword evidence="9" id="KW-1185">Reference proteome</keyword>
<evidence type="ECO:0000256" key="7">
    <source>
        <dbReference type="ARBA" id="ARBA00035110"/>
    </source>
</evidence>
<organism evidence="8 9">
    <name type="scientific">ssRNA phage SRR7976323_4</name>
    <dbReference type="NCBI Taxonomy" id="2786691"/>
    <lineage>
        <taxon>Viruses</taxon>
        <taxon>Riboviria</taxon>
        <taxon>Orthornavirae</taxon>
        <taxon>Lenarviricota</taxon>
        <taxon>Leviviricetes</taxon>
        <taxon>Norzivirales</taxon>
        <taxon>Fiersviridae</taxon>
        <taxon>Gunawavirus</taxon>
        <taxon>Gunawavirus borboradaptatum</taxon>
    </lineage>
</organism>
<dbReference type="RefSeq" id="YP_010769371.1">
    <property type="nucleotide sequence ID" value="NC_073954.1"/>
</dbReference>
<evidence type="ECO:0000256" key="2">
    <source>
        <dbReference type="ARBA" id="ARBA00022581"/>
    </source>
</evidence>
<keyword evidence="3" id="KW-1161">Viral attachment to host cell</keyword>
<name>A0A8S5L105_9VIRU</name>
<reference evidence="8" key="1">
    <citation type="submission" date="2020-09" db="EMBL/GenBank/DDBJ databases">
        <title>Leviviricetes taxonomy.</title>
        <authorList>
            <person name="Stockdale S.R."/>
            <person name="Callanan J."/>
            <person name="Adriaenssens E.M."/>
            <person name="Kuhn J.H."/>
            <person name="Rumnieks J."/>
            <person name="Shkoporov A."/>
            <person name="Draper L.A."/>
            <person name="Ross P."/>
            <person name="Hill C."/>
        </authorList>
    </citation>
    <scope>NUCLEOTIDE SEQUENCE</scope>
</reference>
<dbReference type="InterPro" id="IPR005563">
    <property type="entry name" value="A_protein"/>
</dbReference>
<dbReference type="GO" id="GO:0044423">
    <property type="term" value="C:virion component"/>
    <property type="evidence" value="ECO:0007669"/>
    <property type="project" value="UniProtKB-KW"/>
</dbReference>
<dbReference type="KEGG" id="vg:80398369"/>
<keyword evidence="4" id="KW-0946">Virion</keyword>
<evidence type="ECO:0000256" key="3">
    <source>
        <dbReference type="ARBA" id="ARBA00022804"/>
    </source>
</evidence>
<sequence length="411" mass="45219">MSEHGGLISQGEAIMPIIGSYSRMKAEPGISGSIHSVWSEKQSMPRVAGRVDIYHNNGQNPRQAAYGGSKGLAYTFCDFNLPPTNLAALAKGKAHSRLVNNEVLSRAGMGVNLSQASQAWLMVASRARQIATSVSRLKRGDVIGSLNALNPWAKAQRRIEDSGYTPHAFSNATSLVSPSRVVSVDVFQRWSPKRQTQWLKKETKRGAKAFTKGSASLWLEYAFGWAPLASDMYNAMDVLQQEFPVDRLRSSARAILYGPTAFPGGGVPGDDLVVNMGVICRVRADLEVTNPNLLLLNQLGLINPAAIAWDLVPFSFVVDWFVPVAKFINSWTADAGYTLKNTSYSLHYDVHVDYYSSYYAKWTHTDASRFIRERGLPSNATLFGSAKLPEPSRWLAATSVALIVQQLKTFR</sequence>
<dbReference type="Pfam" id="PF03863">
    <property type="entry name" value="Phage_mat-A"/>
    <property type="match status" value="1"/>
</dbReference>
<evidence type="ECO:0000256" key="1">
    <source>
        <dbReference type="ARBA" id="ARBA00004328"/>
    </source>
</evidence>
<gene>
    <name evidence="8" type="primary">SRR7976323_4_1</name>
</gene>
<evidence type="ECO:0000313" key="8">
    <source>
        <dbReference type="EMBL" id="DAD51163.1"/>
    </source>
</evidence>
<dbReference type="EMBL" id="BK013739">
    <property type="protein sequence ID" value="DAD51163.1"/>
    <property type="molecule type" value="Genomic_RNA"/>
</dbReference>
<evidence type="ECO:0000256" key="5">
    <source>
        <dbReference type="ARBA" id="ARBA00023104"/>
    </source>
</evidence>
<comment type="similarity">
    <text evidence="7">Belongs to the Leviviricetes maturation protein family.</text>
</comment>
<evidence type="ECO:0000313" key="9">
    <source>
        <dbReference type="Proteomes" id="UP000676984"/>
    </source>
</evidence>
<accession>A0A8S5L105</accession>
<evidence type="ECO:0000256" key="4">
    <source>
        <dbReference type="ARBA" id="ARBA00022844"/>
    </source>
</evidence>